<keyword evidence="2" id="KW-0812">Transmembrane</keyword>
<organism evidence="3 4">
    <name type="scientific">Ensete ventricosum</name>
    <name type="common">Abyssinian banana</name>
    <name type="synonym">Musa ensete</name>
    <dbReference type="NCBI Taxonomy" id="4639"/>
    <lineage>
        <taxon>Eukaryota</taxon>
        <taxon>Viridiplantae</taxon>
        <taxon>Streptophyta</taxon>
        <taxon>Embryophyta</taxon>
        <taxon>Tracheophyta</taxon>
        <taxon>Spermatophyta</taxon>
        <taxon>Magnoliopsida</taxon>
        <taxon>Liliopsida</taxon>
        <taxon>Zingiberales</taxon>
        <taxon>Musaceae</taxon>
        <taxon>Ensete</taxon>
    </lineage>
</organism>
<evidence type="ECO:0000256" key="2">
    <source>
        <dbReference type="SAM" id="Phobius"/>
    </source>
</evidence>
<accession>A0A426YSJ7</accession>
<evidence type="ECO:0000313" key="3">
    <source>
        <dbReference type="EMBL" id="RRT54710.1"/>
    </source>
</evidence>
<feature type="compositionally biased region" description="Basic and acidic residues" evidence="1">
    <location>
        <begin position="131"/>
        <end position="148"/>
    </location>
</feature>
<evidence type="ECO:0000313" key="4">
    <source>
        <dbReference type="Proteomes" id="UP000287651"/>
    </source>
</evidence>
<proteinExistence type="predicted"/>
<gene>
    <name evidence="3" type="ORF">B296_00024158</name>
</gene>
<feature type="region of interest" description="Disordered" evidence="1">
    <location>
        <begin position="126"/>
        <end position="148"/>
    </location>
</feature>
<protein>
    <submittedName>
        <fullName evidence="3">Uncharacterized protein</fullName>
    </submittedName>
</protein>
<dbReference type="Proteomes" id="UP000287651">
    <property type="component" value="Unassembled WGS sequence"/>
</dbReference>
<keyword evidence="2" id="KW-1133">Transmembrane helix</keyword>
<name>A0A426YSJ7_ENSVE</name>
<reference evidence="3 4" key="1">
    <citation type="journal article" date="2014" name="Agronomy (Basel)">
        <title>A Draft Genome Sequence for Ensete ventricosum, the Drought-Tolerant Tree Against Hunger.</title>
        <authorList>
            <person name="Harrison J."/>
            <person name="Moore K.A."/>
            <person name="Paszkiewicz K."/>
            <person name="Jones T."/>
            <person name="Grant M."/>
            <person name="Ambacheew D."/>
            <person name="Muzemil S."/>
            <person name="Studholme D.J."/>
        </authorList>
    </citation>
    <scope>NUCLEOTIDE SEQUENCE [LARGE SCALE GENOMIC DNA]</scope>
</reference>
<evidence type="ECO:0000256" key="1">
    <source>
        <dbReference type="SAM" id="MobiDB-lite"/>
    </source>
</evidence>
<keyword evidence="2" id="KW-0472">Membrane</keyword>
<dbReference type="AlphaFoldDB" id="A0A426YSJ7"/>
<feature type="transmembrane region" description="Helical" evidence="2">
    <location>
        <begin position="6"/>
        <end position="27"/>
    </location>
</feature>
<dbReference type="EMBL" id="AMZH03010463">
    <property type="protein sequence ID" value="RRT54710.1"/>
    <property type="molecule type" value="Genomic_DNA"/>
</dbReference>
<sequence>MREPHFLAHPTVLVCLAASISVQYIILREIAVWDLRSNRTRIVKHVTRSPKKAEWDRLDVCHFIRYVCRVNVSNKCICGRGPWPIATTTSASCVWSLARNTGAAAVGPACGDLTVRTVSANDRLLRTSPVTDHRRENPTEDASVRDRA</sequence>
<comment type="caution">
    <text evidence="3">The sequence shown here is derived from an EMBL/GenBank/DDBJ whole genome shotgun (WGS) entry which is preliminary data.</text>
</comment>